<sequence length="117" mass="13074">MSQKSQNDKFTEAGIDFLTQLLAVRDDIEQLKQQQKATHRFLDKLSLFLLELLATAKMDGSKAELLKNLVTHIDDFYLATAADESGSHDAFWAEMNTRIEAVVASDNEADTALPDTQ</sequence>
<dbReference type="KEGG" id="ptes:JQU52_05580"/>
<keyword evidence="2" id="KW-1185">Reference proteome</keyword>
<dbReference type="EMBL" id="CP069798">
    <property type="protein sequence ID" value="QRQ82851.1"/>
    <property type="molecule type" value="Genomic_DNA"/>
</dbReference>
<dbReference type="RefSeq" id="WP_230340143.1">
    <property type="nucleotide sequence ID" value="NZ_CP069798.1"/>
</dbReference>
<dbReference type="AlphaFoldDB" id="A0A892ZI34"/>
<name>A0A892ZI34_9NEIS</name>
<accession>A0A892ZI34</accession>
<protein>
    <submittedName>
        <fullName evidence="1">Uncharacterized protein</fullName>
    </submittedName>
</protein>
<evidence type="ECO:0000313" key="2">
    <source>
        <dbReference type="Proteomes" id="UP000653156"/>
    </source>
</evidence>
<evidence type="ECO:0000313" key="1">
    <source>
        <dbReference type="EMBL" id="QRQ82851.1"/>
    </source>
</evidence>
<organism evidence="1 2">
    <name type="scientific">Paralysiella testudinis</name>
    <dbReference type="NCBI Taxonomy" id="2809020"/>
    <lineage>
        <taxon>Bacteria</taxon>
        <taxon>Pseudomonadati</taxon>
        <taxon>Pseudomonadota</taxon>
        <taxon>Betaproteobacteria</taxon>
        <taxon>Neisseriales</taxon>
        <taxon>Neisseriaceae</taxon>
        <taxon>Paralysiella</taxon>
    </lineage>
</organism>
<proteinExistence type="predicted"/>
<gene>
    <name evidence="1" type="ORF">JQU52_05580</name>
</gene>
<reference evidence="1" key="1">
    <citation type="submission" date="2021-02" db="EMBL/GenBank/DDBJ databases">
        <title>Neisseriaceae sp. 26B isolated from the cloaca of a Common Toad-headed Turtle (Mesoclemmys nasuta).</title>
        <authorList>
            <person name="Spergser J."/>
            <person name="Busse H.-J."/>
        </authorList>
    </citation>
    <scope>NUCLEOTIDE SEQUENCE</scope>
    <source>
        <strain evidence="1">26B</strain>
    </source>
</reference>
<dbReference type="Proteomes" id="UP000653156">
    <property type="component" value="Chromosome"/>
</dbReference>